<dbReference type="AlphaFoldDB" id="A0AAV5WIL2"/>
<evidence type="ECO:0000313" key="2">
    <source>
        <dbReference type="EMBL" id="GMT31263.1"/>
    </source>
</evidence>
<evidence type="ECO:0000313" key="3">
    <source>
        <dbReference type="Proteomes" id="UP001432322"/>
    </source>
</evidence>
<keyword evidence="3" id="KW-1185">Reference proteome</keyword>
<feature type="signal peptide" evidence="1">
    <location>
        <begin position="1"/>
        <end position="25"/>
    </location>
</feature>
<sequence>QFFFSFLYLTLLLLIRSYTINRVRGVYRTIAVYRMLRVALQSVLHSFRFHSSIVNRLILSLHSELAAAACYSVRSNPRHAS</sequence>
<name>A0AAV5WIL2_9BILA</name>
<protein>
    <recommendedName>
        <fullName evidence="4">Secreted protein</fullName>
    </recommendedName>
</protein>
<feature type="non-terminal residue" evidence="2">
    <location>
        <position position="1"/>
    </location>
</feature>
<accession>A0AAV5WIL2</accession>
<dbReference type="Proteomes" id="UP001432322">
    <property type="component" value="Unassembled WGS sequence"/>
</dbReference>
<reference evidence="2" key="1">
    <citation type="submission" date="2023-10" db="EMBL/GenBank/DDBJ databases">
        <title>Genome assembly of Pristionchus species.</title>
        <authorList>
            <person name="Yoshida K."/>
            <person name="Sommer R.J."/>
        </authorList>
    </citation>
    <scope>NUCLEOTIDE SEQUENCE</scope>
    <source>
        <strain evidence="2">RS5133</strain>
    </source>
</reference>
<comment type="caution">
    <text evidence="2">The sequence shown here is derived from an EMBL/GenBank/DDBJ whole genome shotgun (WGS) entry which is preliminary data.</text>
</comment>
<dbReference type="EMBL" id="BTSY01000006">
    <property type="protein sequence ID" value="GMT31263.1"/>
    <property type="molecule type" value="Genomic_DNA"/>
</dbReference>
<feature type="chain" id="PRO_5043349605" description="Secreted protein" evidence="1">
    <location>
        <begin position="26"/>
        <end position="81"/>
    </location>
</feature>
<organism evidence="2 3">
    <name type="scientific">Pristionchus fissidentatus</name>
    <dbReference type="NCBI Taxonomy" id="1538716"/>
    <lineage>
        <taxon>Eukaryota</taxon>
        <taxon>Metazoa</taxon>
        <taxon>Ecdysozoa</taxon>
        <taxon>Nematoda</taxon>
        <taxon>Chromadorea</taxon>
        <taxon>Rhabditida</taxon>
        <taxon>Rhabditina</taxon>
        <taxon>Diplogasteromorpha</taxon>
        <taxon>Diplogasteroidea</taxon>
        <taxon>Neodiplogasteridae</taxon>
        <taxon>Pristionchus</taxon>
    </lineage>
</organism>
<evidence type="ECO:0008006" key="4">
    <source>
        <dbReference type="Google" id="ProtNLM"/>
    </source>
</evidence>
<keyword evidence="1" id="KW-0732">Signal</keyword>
<proteinExistence type="predicted"/>
<evidence type="ECO:0000256" key="1">
    <source>
        <dbReference type="SAM" id="SignalP"/>
    </source>
</evidence>
<feature type="non-terminal residue" evidence="2">
    <location>
        <position position="81"/>
    </location>
</feature>
<gene>
    <name evidence="2" type="ORF">PFISCL1PPCAC_22560</name>
</gene>